<gene>
    <name evidence="2" type="ORF">SNE40_018004</name>
</gene>
<protein>
    <submittedName>
        <fullName evidence="2">Uncharacterized protein</fullName>
    </submittedName>
</protein>
<feature type="signal peptide" evidence="1">
    <location>
        <begin position="1"/>
        <end position="19"/>
    </location>
</feature>
<name>A0AAN8J7K9_PATCE</name>
<dbReference type="EMBL" id="JAZGQO010000012">
    <property type="protein sequence ID" value="KAK6172037.1"/>
    <property type="molecule type" value="Genomic_DNA"/>
</dbReference>
<evidence type="ECO:0000313" key="3">
    <source>
        <dbReference type="Proteomes" id="UP001347796"/>
    </source>
</evidence>
<dbReference type="Proteomes" id="UP001347796">
    <property type="component" value="Unassembled WGS sequence"/>
</dbReference>
<proteinExistence type="predicted"/>
<keyword evidence="3" id="KW-1185">Reference proteome</keyword>
<evidence type="ECO:0000256" key="1">
    <source>
        <dbReference type="SAM" id="SignalP"/>
    </source>
</evidence>
<reference evidence="2 3" key="1">
    <citation type="submission" date="2024-01" db="EMBL/GenBank/DDBJ databases">
        <title>The genome of the rayed Mediterranean limpet Patella caerulea (Linnaeus, 1758).</title>
        <authorList>
            <person name="Anh-Thu Weber A."/>
            <person name="Halstead-Nussloch G."/>
        </authorList>
    </citation>
    <scope>NUCLEOTIDE SEQUENCE [LARGE SCALE GENOMIC DNA]</scope>
    <source>
        <strain evidence="2">AATW-2023a</strain>
        <tissue evidence="2">Whole specimen</tissue>
    </source>
</reference>
<sequence>MNQVMSLCLLIVIIGACTTQLITPFQICEIKCIRDHGGPLESPEREEVYKTCRTNCLNTNLFEHNFGNQGTLG</sequence>
<comment type="caution">
    <text evidence="2">The sequence shown here is derived from an EMBL/GenBank/DDBJ whole genome shotgun (WGS) entry which is preliminary data.</text>
</comment>
<feature type="chain" id="PRO_5042833581" evidence="1">
    <location>
        <begin position="20"/>
        <end position="73"/>
    </location>
</feature>
<keyword evidence="1" id="KW-0732">Signal</keyword>
<organism evidence="2 3">
    <name type="scientific">Patella caerulea</name>
    <name type="common">Rayed Mediterranean limpet</name>
    <dbReference type="NCBI Taxonomy" id="87958"/>
    <lineage>
        <taxon>Eukaryota</taxon>
        <taxon>Metazoa</taxon>
        <taxon>Spiralia</taxon>
        <taxon>Lophotrochozoa</taxon>
        <taxon>Mollusca</taxon>
        <taxon>Gastropoda</taxon>
        <taxon>Patellogastropoda</taxon>
        <taxon>Patelloidea</taxon>
        <taxon>Patellidae</taxon>
        <taxon>Patella</taxon>
    </lineage>
</organism>
<accession>A0AAN8J7K9</accession>
<dbReference type="AlphaFoldDB" id="A0AAN8J7K9"/>
<evidence type="ECO:0000313" key="2">
    <source>
        <dbReference type="EMBL" id="KAK6172037.1"/>
    </source>
</evidence>